<reference evidence="1" key="1">
    <citation type="submission" date="2018-02" db="EMBL/GenBank/DDBJ databases">
        <title>Rhizophora mucronata_Transcriptome.</title>
        <authorList>
            <person name="Meera S.P."/>
            <person name="Sreeshan A."/>
            <person name="Augustine A."/>
        </authorList>
    </citation>
    <scope>NUCLEOTIDE SEQUENCE</scope>
    <source>
        <tissue evidence="1">Leaf</tissue>
    </source>
</reference>
<proteinExistence type="predicted"/>
<protein>
    <submittedName>
        <fullName evidence="1">Uncharacterized protein</fullName>
    </submittedName>
</protein>
<organism evidence="1">
    <name type="scientific">Rhizophora mucronata</name>
    <name type="common">Asiatic mangrove</name>
    <dbReference type="NCBI Taxonomy" id="61149"/>
    <lineage>
        <taxon>Eukaryota</taxon>
        <taxon>Viridiplantae</taxon>
        <taxon>Streptophyta</taxon>
        <taxon>Embryophyta</taxon>
        <taxon>Tracheophyta</taxon>
        <taxon>Spermatophyta</taxon>
        <taxon>Magnoliopsida</taxon>
        <taxon>eudicotyledons</taxon>
        <taxon>Gunneridae</taxon>
        <taxon>Pentapetalae</taxon>
        <taxon>rosids</taxon>
        <taxon>fabids</taxon>
        <taxon>Malpighiales</taxon>
        <taxon>Rhizophoraceae</taxon>
        <taxon>Rhizophora</taxon>
    </lineage>
</organism>
<name>A0A2P2PF33_RHIMU</name>
<sequence>MACISKAQLQNQDCKMKAPFYETRKRASQHKAPTFVGYEEEAKMHVALSLFLQRRLFRLWNKKGFIKCQPRFILSLKQSFAETKVTSIG</sequence>
<dbReference type="AlphaFoldDB" id="A0A2P2PF33"/>
<accession>A0A2P2PF33</accession>
<dbReference type="EMBL" id="GGEC01072807">
    <property type="protein sequence ID" value="MBX53291.1"/>
    <property type="molecule type" value="Transcribed_RNA"/>
</dbReference>
<evidence type="ECO:0000313" key="1">
    <source>
        <dbReference type="EMBL" id="MBX53291.1"/>
    </source>
</evidence>